<gene>
    <name evidence="2" type="ORF">ACFQDL_09640</name>
</gene>
<sequence length="55" mass="6140">MGQDPILLIIRTIGELYAFIVVLRFLLQLARADYYNPISQAVARLTNAPCARCSS</sequence>
<name>A0ABW1ZYQ2_9GAMM</name>
<evidence type="ECO:0000256" key="1">
    <source>
        <dbReference type="SAM" id="Phobius"/>
    </source>
</evidence>
<evidence type="ECO:0000313" key="2">
    <source>
        <dbReference type="EMBL" id="MFC6670310.1"/>
    </source>
</evidence>
<keyword evidence="1" id="KW-1133">Transmembrane helix</keyword>
<dbReference type="RefSeq" id="WP_379908812.1">
    <property type="nucleotide sequence ID" value="NZ_JBHSWE010000001.1"/>
</dbReference>
<evidence type="ECO:0000313" key="3">
    <source>
        <dbReference type="Proteomes" id="UP001596422"/>
    </source>
</evidence>
<feature type="transmembrane region" description="Helical" evidence="1">
    <location>
        <begin position="6"/>
        <end position="27"/>
    </location>
</feature>
<keyword evidence="3" id="KW-1185">Reference proteome</keyword>
<reference evidence="3" key="1">
    <citation type="journal article" date="2019" name="Int. J. Syst. Evol. Microbiol.">
        <title>The Global Catalogue of Microorganisms (GCM) 10K type strain sequencing project: providing services to taxonomists for standard genome sequencing and annotation.</title>
        <authorList>
            <consortium name="The Broad Institute Genomics Platform"/>
            <consortium name="The Broad Institute Genome Sequencing Center for Infectious Disease"/>
            <person name="Wu L."/>
            <person name="Ma J."/>
        </authorList>
    </citation>
    <scope>NUCLEOTIDE SEQUENCE [LARGE SCALE GENOMIC DNA]</scope>
    <source>
        <strain evidence="3">NBRC 111756</strain>
    </source>
</reference>
<keyword evidence="1" id="KW-0812">Transmembrane</keyword>
<keyword evidence="1" id="KW-0472">Membrane</keyword>
<protein>
    <submittedName>
        <fullName evidence="2">YggT family protein</fullName>
    </submittedName>
</protein>
<proteinExistence type="predicted"/>
<organism evidence="2 3">
    <name type="scientific">Marinobacterium aestuariivivens</name>
    <dbReference type="NCBI Taxonomy" id="1698799"/>
    <lineage>
        <taxon>Bacteria</taxon>
        <taxon>Pseudomonadati</taxon>
        <taxon>Pseudomonadota</taxon>
        <taxon>Gammaproteobacteria</taxon>
        <taxon>Oceanospirillales</taxon>
        <taxon>Oceanospirillaceae</taxon>
        <taxon>Marinobacterium</taxon>
    </lineage>
</organism>
<dbReference type="InterPro" id="IPR003425">
    <property type="entry name" value="CCB3/YggT"/>
</dbReference>
<accession>A0ABW1ZYQ2</accession>
<dbReference type="EMBL" id="JBHSWE010000001">
    <property type="protein sequence ID" value="MFC6670310.1"/>
    <property type="molecule type" value="Genomic_DNA"/>
</dbReference>
<dbReference type="Pfam" id="PF02325">
    <property type="entry name" value="CCB3_YggT"/>
    <property type="match status" value="1"/>
</dbReference>
<dbReference type="Proteomes" id="UP001596422">
    <property type="component" value="Unassembled WGS sequence"/>
</dbReference>
<comment type="caution">
    <text evidence="2">The sequence shown here is derived from an EMBL/GenBank/DDBJ whole genome shotgun (WGS) entry which is preliminary data.</text>
</comment>